<feature type="domain" description="GAF" evidence="3">
    <location>
        <begin position="169"/>
        <end position="332"/>
    </location>
</feature>
<proteinExistence type="predicted"/>
<gene>
    <name evidence="5" type="ORF">G3I29_32090</name>
</gene>
<dbReference type="Gene3D" id="3.30.450.40">
    <property type="match status" value="2"/>
</dbReference>
<dbReference type="SMART" id="SM00331">
    <property type="entry name" value="PP2C_SIG"/>
    <property type="match status" value="1"/>
</dbReference>
<feature type="domain" description="PPM-type phosphatase" evidence="4">
    <location>
        <begin position="349"/>
        <end position="582"/>
    </location>
</feature>
<dbReference type="InterPro" id="IPR001932">
    <property type="entry name" value="PPM-type_phosphatase-like_dom"/>
</dbReference>
<evidence type="ECO:0000313" key="5">
    <source>
        <dbReference type="EMBL" id="NEA20010.1"/>
    </source>
</evidence>
<dbReference type="Pfam" id="PF01590">
    <property type="entry name" value="GAF"/>
    <property type="match status" value="1"/>
</dbReference>
<dbReference type="Pfam" id="PF07228">
    <property type="entry name" value="SpoIIE"/>
    <property type="match status" value="1"/>
</dbReference>
<dbReference type="InterPro" id="IPR029016">
    <property type="entry name" value="GAF-like_dom_sf"/>
</dbReference>
<dbReference type="InterPro" id="IPR003018">
    <property type="entry name" value="GAF"/>
</dbReference>
<comment type="caution">
    <text evidence="5">The sequence shown here is derived from an EMBL/GenBank/DDBJ whole genome shotgun (WGS) entry which is preliminary data.</text>
</comment>
<dbReference type="Proteomes" id="UP000471293">
    <property type="component" value="Unassembled WGS sequence"/>
</dbReference>
<dbReference type="AlphaFoldDB" id="A0A6N9U828"/>
<keyword evidence="1" id="KW-0378">Hydrolase</keyword>
<feature type="compositionally biased region" description="Basic and acidic residues" evidence="2">
    <location>
        <begin position="218"/>
        <end position="237"/>
    </location>
</feature>
<accession>A0A6N9U828</accession>
<protein>
    <submittedName>
        <fullName evidence="5">SpoIIE family protein phosphatase</fullName>
    </submittedName>
</protein>
<dbReference type="SMART" id="SM00065">
    <property type="entry name" value="GAF"/>
    <property type="match status" value="2"/>
</dbReference>
<sequence>MDELGRLEALRLAGLTAAADPGMDRFARLVARLVRVPVSLVSLLEADRQVFPGMTGLEEPWAGQRETSLSHSFCQHVVSSGEPLVLDDSRLYRLTCASLAIPDLRVIAYAGMPLTDADGHVLGSLCAIDHEPREWAEDELRDLRDLADACSVELRLRIATQQIRRDRDQADVLLRASVELARSRGLTDLVRRLHRLFGGPVEPSYVTLLLSDERGLSRVSHPDDARPEEGAVDHLDPDADFPSARAMREQRTVFVPDRAALRDGYGAEAVRGYDSLGLSSVLCVPLARGRGVLMWCWADPHVLTVTEEAVFTAVAGYVSQAVERTLFVENRLSAAEQLQSAMLTALPAVPGLEMAALYLPAADQDMVGGDWYDAYPVPAGSCGTTGPCGTGVRQPALILSIGDIIGHDIRAAAVMGQVRSMLRQATLGDPGHSPAAALAAVDSTFAVLPLGPGGTAVHARLDPLGDRWRLTWSNAGHTPPLLRLPGGRVSVLEEHDLLLLGSPAGLSRRDHVRELPQDSVLMLYTDGLVEHRDSDIDDGIAQAVSLLSTYGDGPLPQFLEVLSRSLEGFPRSDDVAVLALRVTGPPENPVPRPPGRHYSARL</sequence>
<dbReference type="InterPro" id="IPR036457">
    <property type="entry name" value="PPM-type-like_dom_sf"/>
</dbReference>
<feature type="domain" description="GAF" evidence="3">
    <location>
        <begin position="18"/>
        <end position="164"/>
    </location>
</feature>
<dbReference type="Gene3D" id="3.60.40.10">
    <property type="entry name" value="PPM-type phosphatase domain"/>
    <property type="match status" value="1"/>
</dbReference>
<dbReference type="InterPro" id="IPR052016">
    <property type="entry name" value="Bact_Sigma-Reg"/>
</dbReference>
<evidence type="ECO:0000256" key="2">
    <source>
        <dbReference type="SAM" id="MobiDB-lite"/>
    </source>
</evidence>
<dbReference type="PANTHER" id="PTHR43156">
    <property type="entry name" value="STAGE II SPORULATION PROTEIN E-RELATED"/>
    <property type="match status" value="1"/>
</dbReference>
<dbReference type="EMBL" id="JAAGLQ010000663">
    <property type="protein sequence ID" value="NEA20010.1"/>
    <property type="molecule type" value="Genomic_DNA"/>
</dbReference>
<dbReference type="SUPFAM" id="SSF81606">
    <property type="entry name" value="PP2C-like"/>
    <property type="match status" value="1"/>
</dbReference>
<evidence type="ECO:0000259" key="3">
    <source>
        <dbReference type="SMART" id="SM00065"/>
    </source>
</evidence>
<dbReference type="RefSeq" id="WP_164349687.1">
    <property type="nucleotide sequence ID" value="NZ_JAAGLQ010000663.1"/>
</dbReference>
<evidence type="ECO:0000259" key="4">
    <source>
        <dbReference type="SMART" id="SM00331"/>
    </source>
</evidence>
<feature type="region of interest" description="Disordered" evidence="2">
    <location>
        <begin position="218"/>
        <end position="238"/>
    </location>
</feature>
<organism evidence="5 6">
    <name type="scientific">Streptomyces halstedii</name>
    <dbReference type="NCBI Taxonomy" id="1944"/>
    <lineage>
        <taxon>Bacteria</taxon>
        <taxon>Bacillati</taxon>
        <taxon>Actinomycetota</taxon>
        <taxon>Actinomycetes</taxon>
        <taxon>Kitasatosporales</taxon>
        <taxon>Streptomycetaceae</taxon>
        <taxon>Streptomyces</taxon>
    </lineage>
</organism>
<evidence type="ECO:0000256" key="1">
    <source>
        <dbReference type="ARBA" id="ARBA00022801"/>
    </source>
</evidence>
<evidence type="ECO:0000313" key="6">
    <source>
        <dbReference type="Proteomes" id="UP000471293"/>
    </source>
</evidence>
<reference evidence="5 6" key="1">
    <citation type="submission" date="2020-01" db="EMBL/GenBank/DDBJ databases">
        <title>Insect and environment-associated Actinomycetes.</title>
        <authorList>
            <person name="Currrie C."/>
            <person name="Chevrette M."/>
            <person name="Carlson C."/>
            <person name="Stubbendieck R."/>
            <person name="Wendt-Pienkowski E."/>
        </authorList>
    </citation>
    <scope>NUCLEOTIDE SEQUENCE [LARGE SCALE GENOMIC DNA]</scope>
    <source>
        <strain evidence="5 6">SID11342</strain>
    </source>
</reference>
<dbReference type="SUPFAM" id="SSF55781">
    <property type="entry name" value="GAF domain-like"/>
    <property type="match status" value="2"/>
</dbReference>
<dbReference type="Pfam" id="PF13185">
    <property type="entry name" value="GAF_2"/>
    <property type="match status" value="1"/>
</dbReference>
<dbReference type="PANTHER" id="PTHR43156:SF2">
    <property type="entry name" value="STAGE II SPORULATION PROTEIN E"/>
    <property type="match status" value="1"/>
</dbReference>
<name>A0A6N9U828_STRHA</name>
<dbReference type="GO" id="GO:0016791">
    <property type="term" value="F:phosphatase activity"/>
    <property type="evidence" value="ECO:0007669"/>
    <property type="project" value="TreeGrafter"/>
</dbReference>